<feature type="domain" description="Protein kinase" evidence="2">
    <location>
        <begin position="404"/>
        <end position="861"/>
    </location>
</feature>
<dbReference type="SMART" id="SM00745">
    <property type="entry name" value="MIT"/>
    <property type="match status" value="1"/>
</dbReference>
<keyword evidence="4" id="KW-1185">Reference proteome</keyword>
<dbReference type="SUPFAM" id="SSF116846">
    <property type="entry name" value="MIT domain"/>
    <property type="match status" value="1"/>
</dbReference>
<dbReference type="SUPFAM" id="SSF64268">
    <property type="entry name" value="PX domain"/>
    <property type="match status" value="1"/>
</dbReference>
<dbReference type="PROSITE" id="PS50011">
    <property type="entry name" value="PROTEIN_KINASE_DOM"/>
    <property type="match status" value="1"/>
</dbReference>
<gene>
    <name evidence="3" type="ORF">QR680_005561</name>
</gene>
<organism evidence="3 4">
    <name type="scientific">Steinernema hermaphroditum</name>
    <dbReference type="NCBI Taxonomy" id="289476"/>
    <lineage>
        <taxon>Eukaryota</taxon>
        <taxon>Metazoa</taxon>
        <taxon>Ecdysozoa</taxon>
        <taxon>Nematoda</taxon>
        <taxon>Chromadorea</taxon>
        <taxon>Rhabditida</taxon>
        <taxon>Tylenchina</taxon>
        <taxon>Panagrolaimomorpha</taxon>
        <taxon>Strongyloidoidea</taxon>
        <taxon>Steinernematidae</taxon>
        <taxon>Steinernema</taxon>
    </lineage>
</organism>
<feature type="region of interest" description="Disordered" evidence="1">
    <location>
        <begin position="161"/>
        <end position="204"/>
    </location>
</feature>
<dbReference type="InterPro" id="IPR036181">
    <property type="entry name" value="MIT_dom_sf"/>
</dbReference>
<dbReference type="Gene3D" id="3.30.200.20">
    <property type="entry name" value="Phosphorylase Kinase, domain 1"/>
    <property type="match status" value="1"/>
</dbReference>
<dbReference type="PANTHER" id="PTHR15508:SF8">
    <property type="entry name" value="LD24550P"/>
    <property type="match status" value="1"/>
</dbReference>
<feature type="region of interest" description="Disordered" evidence="1">
    <location>
        <begin position="261"/>
        <end position="290"/>
    </location>
</feature>
<proteinExistence type="predicted"/>
<dbReference type="SMART" id="SM00220">
    <property type="entry name" value="S_TKc"/>
    <property type="match status" value="1"/>
</dbReference>
<dbReference type="InterPro" id="IPR051866">
    <property type="entry name" value="Intracell_Sig-Traffick_Protein"/>
</dbReference>
<dbReference type="InterPro" id="IPR007330">
    <property type="entry name" value="MIT_dom"/>
</dbReference>
<evidence type="ECO:0000313" key="3">
    <source>
        <dbReference type="EMBL" id="KAK0411248.1"/>
    </source>
</evidence>
<dbReference type="Gene3D" id="3.30.1520.10">
    <property type="entry name" value="Phox-like domain"/>
    <property type="match status" value="1"/>
</dbReference>
<accession>A0AA39HSH1</accession>
<dbReference type="SUPFAM" id="SSF56112">
    <property type="entry name" value="Protein kinase-like (PK-like)"/>
    <property type="match status" value="1"/>
</dbReference>
<dbReference type="Pfam" id="PF04212">
    <property type="entry name" value="MIT"/>
    <property type="match status" value="1"/>
</dbReference>
<protein>
    <recommendedName>
        <fullName evidence="2">Protein kinase domain-containing protein</fullName>
    </recommendedName>
</protein>
<dbReference type="InterPro" id="IPR001683">
    <property type="entry name" value="PX_dom"/>
</dbReference>
<dbReference type="Gene3D" id="1.10.510.10">
    <property type="entry name" value="Transferase(Phosphotransferase) domain 1"/>
    <property type="match status" value="1"/>
</dbReference>
<dbReference type="GO" id="GO:0005524">
    <property type="term" value="F:ATP binding"/>
    <property type="evidence" value="ECO:0007669"/>
    <property type="project" value="InterPro"/>
</dbReference>
<dbReference type="InterPro" id="IPR036871">
    <property type="entry name" value="PX_dom_sf"/>
</dbReference>
<dbReference type="GO" id="GO:0004672">
    <property type="term" value="F:protein kinase activity"/>
    <property type="evidence" value="ECO:0007669"/>
    <property type="project" value="InterPro"/>
</dbReference>
<dbReference type="InterPro" id="IPR011009">
    <property type="entry name" value="Kinase-like_dom_sf"/>
</dbReference>
<reference evidence="3" key="1">
    <citation type="submission" date="2023-06" db="EMBL/GenBank/DDBJ databases">
        <title>Genomic analysis of the entomopathogenic nematode Steinernema hermaphroditum.</title>
        <authorList>
            <person name="Schwarz E.M."/>
            <person name="Heppert J.K."/>
            <person name="Baniya A."/>
            <person name="Schwartz H.T."/>
            <person name="Tan C.-H."/>
            <person name="Antoshechkin I."/>
            <person name="Sternberg P.W."/>
            <person name="Goodrich-Blair H."/>
            <person name="Dillman A.R."/>
        </authorList>
    </citation>
    <scope>NUCLEOTIDE SEQUENCE</scope>
    <source>
        <strain evidence="3">PS9179</strain>
        <tissue evidence="3">Whole animal</tissue>
    </source>
</reference>
<evidence type="ECO:0000313" key="4">
    <source>
        <dbReference type="Proteomes" id="UP001175271"/>
    </source>
</evidence>
<dbReference type="Gene3D" id="1.20.58.80">
    <property type="entry name" value="Phosphotransferase system, lactose/cellobiose-type IIA subunit"/>
    <property type="match status" value="1"/>
</dbReference>
<evidence type="ECO:0000259" key="2">
    <source>
        <dbReference type="PROSITE" id="PS50011"/>
    </source>
</evidence>
<dbReference type="CDD" id="cd02677">
    <property type="entry name" value="MIT_SNX15"/>
    <property type="match status" value="1"/>
</dbReference>
<feature type="compositionally biased region" description="Low complexity" evidence="1">
    <location>
        <begin position="264"/>
        <end position="290"/>
    </location>
</feature>
<dbReference type="Proteomes" id="UP001175271">
    <property type="component" value="Unassembled WGS sequence"/>
</dbReference>
<name>A0AA39HSH1_9BILA</name>
<sequence length="943" mass="104919">MSVLLNDENLCPTEFCRMLYRRETNEWRFSVVVSDVIESRSTLGHTDYRLVVTAVPRNGIELEVRKFTLLTRFRQLHRLWSQLAKIHQQLYLHGTFPEFAQPRFFKKTEPDTIIERVEGTKRFLNFVFESSVLCKSNLIQDFFQQAVEMEVSHDMTEPIETNQTYTATPDVISETPPSESLEEVCLNSPGPANDSVGDSRTSGGDDFFEFSSVTTNPFDSESVAENPSLLGRMFPRLASREREPTTTSHFSIQNRSDISISAESLRPTSRRSSVSSVGARSLPSGSASSSVRGSIAEVDYLVQAGHFIATAQRAETEKAYELAFHCYKNAVNILLQGVQFESDLVKRNAVRKKTVKYLMKAERVGRVHLSFDGTTFDIDSWLNISLQDPSLIAFQASNSALKAFKFTQVLPSLDAAKRVLLVEDADGAKYVMKFLEKSSSKPKSPAKPTTLNMNIVPIGVSNMVQMHKFFETDNFIILLLEYIEGGLLWAFLSKYFASCSLELTTQREEESNDLRETLMNRDEPSTSVSFSVEPENVDRNVYSGRKVSFSVGYDPLENEDEAAFDTVLRQHASTRDSFDSAEELAICPLGVDAAASLAAGLSPTSSPAPTAHRSGDLPFRTVLSNSTLNAAMDQFSVDDVAGPILRPEKVEVDEEAPAKINLGMGEGQRRRTLSQKDGAEMNIEEALNYCKTKLTVGHKWSKSKTLPEPLVAHWVASLASALYLLHSQNIIIGDLRPENLLIDMEGNLMLTYCSRWTNVEHPINQNARESKYCAPELWQVENVTTDAVDRYSLGLILYELLCGVPFYVVSPHGPSNYAICNLPIPPSAEISFAAHDLLTRLLIKNPSERLSDDDLRAHPFFSSFDWRQYDSATVLSKQSECVSEVTVSNFKNASGANLVFGIGSNSPKSMKSPSDSLCTEKAPAPEIAKNIAEPFPVSLVELT</sequence>
<dbReference type="EMBL" id="JAUCMV010000003">
    <property type="protein sequence ID" value="KAK0411248.1"/>
    <property type="molecule type" value="Genomic_DNA"/>
</dbReference>
<dbReference type="PANTHER" id="PTHR15508">
    <property type="entry name" value="RIBOSOMAL PROTEIN S6 KINASE"/>
    <property type="match status" value="1"/>
</dbReference>
<dbReference type="InterPro" id="IPR000719">
    <property type="entry name" value="Prot_kinase_dom"/>
</dbReference>
<dbReference type="Pfam" id="PF00069">
    <property type="entry name" value="Pkinase"/>
    <property type="match status" value="1"/>
</dbReference>
<dbReference type="GO" id="GO:0035091">
    <property type="term" value="F:phosphatidylinositol binding"/>
    <property type="evidence" value="ECO:0007669"/>
    <property type="project" value="InterPro"/>
</dbReference>
<dbReference type="Pfam" id="PF00787">
    <property type="entry name" value="PX"/>
    <property type="match status" value="1"/>
</dbReference>
<evidence type="ECO:0000256" key="1">
    <source>
        <dbReference type="SAM" id="MobiDB-lite"/>
    </source>
</evidence>
<dbReference type="AlphaFoldDB" id="A0AA39HSH1"/>
<comment type="caution">
    <text evidence="3">The sequence shown here is derived from an EMBL/GenBank/DDBJ whole genome shotgun (WGS) entry which is preliminary data.</text>
</comment>